<keyword evidence="2" id="KW-1185">Reference proteome</keyword>
<protein>
    <submittedName>
        <fullName evidence="1">Squalene/phytoene synthase family protein</fullName>
    </submittedName>
</protein>
<evidence type="ECO:0000313" key="2">
    <source>
        <dbReference type="Proteomes" id="UP001589789"/>
    </source>
</evidence>
<sequence>MPATTDLPGLAGFARQHDPDRFLCSLFAPAEARDTLFALIAFNHELARAREAAREPMMALIRLQWWREVVEEAAAGGAPRRHEVAGPLSDAIRQGQLEPGALLAMVEGREAEETGEDAPPLAERMRSTAGIMAAETGRVLGAGEAAMPGLRQVGTAYGIGGTLRSLAVLAAQGRDPLPPHADPREAARSLARDGLSLEEAGRRSLAGLPARAVAAALPAVLARRDLGRVLAPGWQPGDAPAPRGAGDRLAVAWAGWRGRL</sequence>
<dbReference type="EMBL" id="JBHLVZ010000001">
    <property type="protein sequence ID" value="MFC0384078.1"/>
    <property type="molecule type" value="Genomic_DNA"/>
</dbReference>
<gene>
    <name evidence="1" type="ORF">ACFFIC_00760</name>
</gene>
<dbReference type="InterPro" id="IPR008949">
    <property type="entry name" value="Isoprenoid_synthase_dom_sf"/>
</dbReference>
<evidence type="ECO:0000313" key="1">
    <source>
        <dbReference type="EMBL" id="MFC0384078.1"/>
    </source>
</evidence>
<dbReference type="Pfam" id="PF00494">
    <property type="entry name" value="SQS_PSY"/>
    <property type="match status" value="1"/>
</dbReference>
<dbReference type="SUPFAM" id="SSF48576">
    <property type="entry name" value="Terpenoid synthases"/>
    <property type="match status" value="1"/>
</dbReference>
<comment type="caution">
    <text evidence="1">The sequence shown here is derived from an EMBL/GenBank/DDBJ whole genome shotgun (WGS) entry which is preliminary data.</text>
</comment>
<accession>A0ABV6IKF0</accession>
<organism evidence="1 2">
    <name type="scientific">Muricoccus vinaceus</name>
    <dbReference type="NCBI Taxonomy" id="424704"/>
    <lineage>
        <taxon>Bacteria</taxon>
        <taxon>Pseudomonadati</taxon>
        <taxon>Pseudomonadota</taxon>
        <taxon>Alphaproteobacteria</taxon>
        <taxon>Acetobacterales</taxon>
        <taxon>Roseomonadaceae</taxon>
        <taxon>Muricoccus</taxon>
    </lineage>
</organism>
<name>A0ABV6IKF0_9PROT</name>
<dbReference type="InterPro" id="IPR002060">
    <property type="entry name" value="Squ/phyt_synthse"/>
</dbReference>
<reference evidence="1 2" key="1">
    <citation type="submission" date="2024-09" db="EMBL/GenBank/DDBJ databases">
        <authorList>
            <person name="Sun Q."/>
            <person name="Mori K."/>
        </authorList>
    </citation>
    <scope>NUCLEOTIDE SEQUENCE [LARGE SCALE GENOMIC DNA]</scope>
    <source>
        <strain evidence="1 2">CCM 7468</strain>
    </source>
</reference>
<dbReference type="Gene3D" id="1.10.600.10">
    <property type="entry name" value="Farnesyl Diphosphate Synthase"/>
    <property type="match status" value="1"/>
</dbReference>
<dbReference type="Proteomes" id="UP001589789">
    <property type="component" value="Unassembled WGS sequence"/>
</dbReference>
<proteinExistence type="predicted"/>
<dbReference type="RefSeq" id="WP_377048093.1">
    <property type="nucleotide sequence ID" value="NZ_JBHLVZ010000001.1"/>
</dbReference>